<gene>
    <name evidence="3" type="ORF">J8F10_08435</name>
</gene>
<proteinExistence type="predicted"/>
<dbReference type="PANTHER" id="PTHR35446">
    <property type="entry name" value="SI:CH211-175M2.5"/>
    <property type="match status" value="1"/>
</dbReference>
<evidence type="ECO:0000256" key="1">
    <source>
        <dbReference type="SAM" id="MobiDB-lite"/>
    </source>
</evidence>
<reference evidence="3 4" key="1">
    <citation type="submission" date="2021-04" db="EMBL/GenBank/DDBJ databases">
        <authorList>
            <person name="Ivanova A."/>
        </authorList>
    </citation>
    <scope>NUCLEOTIDE SEQUENCE [LARGE SCALE GENOMIC DNA]</scope>
    <source>
        <strain evidence="3 4">G18</strain>
    </source>
</reference>
<keyword evidence="2" id="KW-0732">Signal</keyword>
<dbReference type="Proteomes" id="UP000676565">
    <property type="component" value="Unassembled WGS sequence"/>
</dbReference>
<feature type="region of interest" description="Disordered" evidence="1">
    <location>
        <begin position="216"/>
        <end position="235"/>
    </location>
</feature>
<feature type="chain" id="PRO_5047290776" description="Carboxymuconolactone decarboxylase-like domain-containing protein" evidence="2">
    <location>
        <begin position="22"/>
        <end position="460"/>
    </location>
</feature>
<evidence type="ECO:0000313" key="3">
    <source>
        <dbReference type="EMBL" id="MBP3955306.1"/>
    </source>
</evidence>
<accession>A0ABS5BNL3</accession>
<keyword evidence="4" id="KW-1185">Reference proteome</keyword>
<evidence type="ECO:0000256" key="2">
    <source>
        <dbReference type="SAM" id="SignalP"/>
    </source>
</evidence>
<feature type="signal peptide" evidence="2">
    <location>
        <begin position="1"/>
        <end position="21"/>
    </location>
</feature>
<comment type="caution">
    <text evidence="3">The sequence shown here is derived from an EMBL/GenBank/DDBJ whole genome shotgun (WGS) entry which is preliminary data.</text>
</comment>
<sequence length="460" mass="51246">MRFAFALLTGLIFVPFDSVFAADPKPTDAPLPIPLTRPEMKQYLEDMKLRKPRIPLPELTEEDKKKLGDRGQGYEGRLRYHYMPSSGDGRGGSGFSFGPAGTEAALDNTFKVQLFWIVCRTNNCQYCQGHQESKLLRAGQKEDEIAALDGDWKNFTEAQQAAFAFARKFTYEPNRLNDADIDGLRKHYKDAEILEMILSMAGNNAINRWKEGAGVPQSQGGGGFGGKEPADPTAKHTYLTPTAEKNKTLVSKVAPLTIDAKTGEPTRQTICRRPELEPRDVVEKELEKARTRKPRLPLVDQDKARAVVPEDFPKGDLPQWVRLLATFPVQGKARVASQVNAEEKGDLKPLLKAQVSWIIARQDRAWYATGLAKKQLLALGQSEEQIYKLDGEWKDYTPTERAQFTLAKKLSASPVVLTDDDVAAAVKLVGPRDVVQLISYVTTRASFDRITESAGLQLEK</sequence>
<dbReference type="EMBL" id="JAGKQQ010000001">
    <property type="protein sequence ID" value="MBP3955306.1"/>
    <property type="molecule type" value="Genomic_DNA"/>
</dbReference>
<evidence type="ECO:0008006" key="5">
    <source>
        <dbReference type="Google" id="ProtNLM"/>
    </source>
</evidence>
<dbReference type="InterPro" id="IPR029032">
    <property type="entry name" value="AhpD-like"/>
</dbReference>
<dbReference type="SUPFAM" id="SSF69118">
    <property type="entry name" value="AhpD-like"/>
    <property type="match status" value="2"/>
</dbReference>
<dbReference type="Gene3D" id="1.20.1290.10">
    <property type="entry name" value="AhpD-like"/>
    <property type="match status" value="2"/>
</dbReference>
<organism evidence="3 4">
    <name type="scientific">Gemmata palustris</name>
    <dbReference type="NCBI Taxonomy" id="2822762"/>
    <lineage>
        <taxon>Bacteria</taxon>
        <taxon>Pseudomonadati</taxon>
        <taxon>Planctomycetota</taxon>
        <taxon>Planctomycetia</taxon>
        <taxon>Gemmatales</taxon>
        <taxon>Gemmataceae</taxon>
        <taxon>Gemmata</taxon>
    </lineage>
</organism>
<protein>
    <recommendedName>
        <fullName evidence="5">Carboxymuconolactone decarboxylase-like domain-containing protein</fullName>
    </recommendedName>
</protein>
<dbReference type="PANTHER" id="PTHR35446:SF2">
    <property type="entry name" value="CARBOXYMUCONOLACTONE DECARBOXYLASE-LIKE DOMAIN-CONTAINING PROTEIN"/>
    <property type="match status" value="1"/>
</dbReference>
<evidence type="ECO:0000313" key="4">
    <source>
        <dbReference type="Proteomes" id="UP000676565"/>
    </source>
</evidence>
<name>A0ABS5BNL3_9BACT</name>
<dbReference type="RefSeq" id="WP_210653391.1">
    <property type="nucleotide sequence ID" value="NZ_JAGKQQ010000001.1"/>
</dbReference>